<dbReference type="Pfam" id="PF00440">
    <property type="entry name" value="TetR_N"/>
    <property type="match status" value="1"/>
</dbReference>
<name>A0A7Z2T1U1_9VIBR</name>
<evidence type="ECO:0000313" key="7">
    <source>
        <dbReference type="Proteomes" id="UP000464262"/>
    </source>
</evidence>
<dbReference type="InterPro" id="IPR036271">
    <property type="entry name" value="Tet_transcr_reg_TetR-rel_C_sf"/>
</dbReference>
<reference evidence="6 7" key="1">
    <citation type="submission" date="2020-01" db="EMBL/GenBank/DDBJ databases">
        <title>Whole genome and functional gene identification of agarase of Vibrio HN897.</title>
        <authorList>
            <person name="Liu Y."/>
            <person name="Zhao Z."/>
        </authorList>
    </citation>
    <scope>NUCLEOTIDE SEQUENCE [LARGE SCALE GENOMIC DNA]</scope>
    <source>
        <strain evidence="6 7">HN897</strain>
    </source>
</reference>
<dbReference type="Proteomes" id="UP000464262">
    <property type="component" value="Chromosome 1"/>
</dbReference>
<feature type="domain" description="HTH tetR-type" evidence="5">
    <location>
        <begin position="8"/>
        <end position="67"/>
    </location>
</feature>
<evidence type="ECO:0000256" key="3">
    <source>
        <dbReference type="ARBA" id="ARBA00023163"/>
    </source>
</evidence>
<dbReference type="Pfam" id="PF14246">
    <property type="entry name" value="TetR_C_7"/>
    <property type="match status" value="1"/>
</dbReference>
<protein>
    <submittedName>
        <fullName evidence="6">TetR family transcriptional regulator</fullName>
    </submittedName>
</protein>
<accession>A0A7Z2T1U1</accession>
<dbReference type="InterPro" id="IPR050109">
    <property type="entry name" value="HTH-type_TetR-like_transc_reg"/>
</dbReference>
<dbReference type="InterPro" id="IPR001647">
    <property type="entry name" value="HTH_TetR"/>
</dbReference>
<dbReference type="InterPro" id="IPR009057">
    <property type="entry name" value="Homeodomain-like_sf"/>
</dbReference>
<keyword evidence="1" id="KW-0805">Transcription regulation</keyword>
<gene>
    <name evidence="6" type="ORF">GT360_04020</name>
</gene>
<dbReference type="FunFam" id="1.10.10.60:FF:000141">
    <property type="entry name" value="TetR family transcriptional regulator"/>
    <property type="match status" value="1"/>
</dbReference>
<dbReference type="Gene3D" id="1.10.10.60">
    <property type="entry name" value="Homeodomain-like"/>
    <property type="match status" value="1"/>
</dbReference>
<evidence type="ECO:0000259" key="5">
    <source>
        <dbReference type="PROSITE" id="PS50977"/>
    </source>
</evidence>
<dbReference type="PANTHER" id="PTHR30055:SF146">
    <property type="entry name" value="HTH-TYPE TRANSCRIPTIONAL DUAL REGULATOR CECR"/>
    <property type="match status" value="1"/>
</dbReference>
<dbReference type="GO" id="GO:0003700">
    <property type="term" value="F:DNA-binding transcription factor activity"/>
    <property type="evidence" value="ECO:0007669"/>
    <property type="project" value="TreeGrafter"/>
</dbReference>
<dbReference type="RefSeq" id="WP_164647622.1">
    <property type="nucleotide sequence ID" value="NZ_CP047475.1"/>
</dbReference>
<dbReference type="Gene3D" id="1.10.357.10">
    <property type="entry name" value="Tetracycline Repressor, domain 2"/>
    <property type="match status" value="1"/>
</dbReference>
<sequence>MVLTPRSAKKREQILQAAGKLFTEVGYAVSMDQIAEVASVSKQTVYAHFKTKDELFETCVKTRCESNRLHLHLKDDPRPVEEALLDFAIHFQNMMTSPTVMNTYRTAVSQVESHPDLGQAYLKAGPESTTQMVEEYFEYLQQQGKFASGKNMRYAAFQFMLMIHGQAVYWNTLGVDIEQSESEQREYLQSVVEVTLQSYLAS</sequence>
<dbReference type="GO" id="GO:0000976">
    <property type="term" value="F:transcription cis-regulatory region binding"/>
    <property type="evidence" value="ECO:0007669"/>
    <property type="project" value="TreeGrafter"/>
</dbReference>
<proteinExistence type="predicted"/>
<dbReference type="AlphaFoldDB" id="A0A7Z2T1U1"/>
<dbReference type="KEGG" id="vas:GT360_04020"/>
<evidence type="ECO:0000256" key="4">
    <source>
        <dbReference type="PROSITE-ProRule" id="PRU00335"/>
    </source>
</evidence>
<organism evidence="6 7">
    <name type="scientific">Vibrio astriarenae</name>
    <dbReference type="NCBI Taxonomy" id="1481923"/>
    <lineage>
        <taxon>Bacteria</taxon>
        <taxon>Pseudomonadati</taxon>
        <taxon>Pseudomonadota</taxon>
        <taxon>Gammaproteobacteria</taxon>
        <taxon>Vibrionales</taxon>
        <taxon>Vibrionaceae</taxon>
        <taxon>Vibrio</taxon>
    </lineage>
</organism>
<dbReference type="InterPro" id="IPR039536">
    <property type="entry name" value="TetR_C_Proteobacteria"/>
</dbReference>
<keyword evidence="3" id="KW-0804">Transcription</keyword>
<dbReference type="EMBL" id="CP047475">
    <property type="protein sequence ID" value="QIA62727.1"/>
    <property type="molecule type" value="Genomic_DNA"/>
</dbReference>
<dbReference type="PRINTS" id="PR00455">
    <property type="entry name" value="HTHTETR"/>
</dbReference>
<feature type="DNA-binding region" description="H-T-H motif" evidence="4">
    <location>
        <begin position="30"/>
        <end position="49"/>
    </location>
</feature>
<keyword evidence="7" id="KW-1185">Reference proteome</keyword>
<keyword evidence="2 4" id="KW-0238">DNA-binding</keyword>
<evidence type="ECO:0000256" key="1">
    <source>
        <dbReference type="ARBA" id="ARBA00023015"/>
    </source>
</evidence>
<dbReference type="SUPFAM" id="SSF48498">
    <property type="entry name" value="Tetracyclin repressor-like, C-terminal domain"/>
    <property type="match status" value="1"/>
</dbReference>
<evidence type="ECO:0000256" key="2">
    <source>
        <dbReference type="ARBA" id="ARBA00023125"/>
    </source>
</evidence>
<dbReference type="PROSITE" id="PS50977">
    <property type="entry name" value="HTH_TETR_2"/>
    <property type="match status" value="1"/>
</dbReference>
<evidence type="ECO:0000313" key="6">
    <source>
        <dbReference type="EMBL" id="QIA62727.1"/>
    </source>
</evidence>
<dbReference type="PANTHER" id="PTHR30055">
    <property type="entry name" value="HTH-TYPE TRANSCRIPTIONAL REGULATOR RUTR"/>
    <property type="match status" value="1"/>
</dbReference>
<dbReference type="SUPFAM" id="SSF46689">
    <property type="entry name" value="Homeodomain-like"/>
    <property type="match status" value="1"/>
</dbReference>